<feature type="domain" description="CHRD" evidence="1">
    <location>
        <begin position="1"/>
        <end position="49"/>
    </location>
</feature>
<proteinExistence type="predicted"/>
<organism evidence="2">
    <name type="scientific">marine sediment metagenome</name>
    <dbReference type="NCBI Taxonomy" id="412755"/>
    <lineage>
        <taxon>unclassified sequences</taxon>
        <taxon>metagenomes</taxon>
        <taxon>ecological metagenomes</taxon>
    </lineage>
</organism>
<dbReference type="AlphaFoldDB" id="X1B746"/>
<comment type="caution">
    <text evidence="2">The sequence shown here is derived from an EMBL/GenBank/DDBJ whole genome shotgun (WGS) entry which is preliminary data.</text>
</comment>
<feature type="non-terminal residue" evidence="2">
    <location>
        <position position="1"/>
    </location>
</feature>
<evidence type="ECO:0000313" key="2">
    <source>
        <dbReference type="EMBL" id="GAG90925.1"/>
    </source>
</evidence>
<dbReference type="EMBL" id="BART01027200">
    <property type="protein sequence ID" value="GAG90925.1"/>
    <property type="molecule type" value="Genomic_DNA"/>
</dbReference>
<dbReference type="Pfam" id="PF07452">
    <property type="entry name" value="CHRD"/>
    <property type="match status" value="1"/>
</dbReference>
<accession>X1B746</accession>
<dbReference type="InterPro" id="IPR010895">
    <property type="entry name" value="CHRD"/>
</dbReference>
<sequence length="92" mass="9905">GSGTFDLQNNCTELKCQITFENLTTNLESAHIHKGAAGSNGPVVFTFNFPFVGLGGTINGLWTDINPDNSSTFQPLSKYLEDLKAGNSDHLD</sequence>
<gene>
    <name evidence="2" type="ORF">S01H4_48279</name>
</gene>
<evidence type="ECO:0000259" key="1">
    <source>
        <dbReference type="Pfam" id="PF07452"/>
    </source>
</evidence>
<reference evidence="2" key="1">
    <citation type="journal article" date="2014" name="Front. Microbiol.">
        <title>High frequency of phylogenetically diverse reductive dehalogenase-homologous genes in deep subseafloor sedimentary metagenomes.</title>
        <authorList>
            <person name="Kawai M."/>
            <person name="Futagami T."/>
            <person name="Toyoda A."/>
            <person name="Takaki Y."/>
            <person name="Nishi S."/>
            <person name="Hori S."/>
            <person name="Arai W."/>
            <person name="Tsubouchi T."/>
            <person name="Morono Y."/>
            <person name="Uchiyama I."/>
            <person name="Ito T."/>
            <person name="Fujiyama A."/>
            <person name="Inagaki F."/>
            <person name="Takami H."/>
        </authorList>
    </citation>
    <scope>NUCLEOTIDE SEQUENCE</scope>
    <source>
        <strain evidence="2">Expedition CK06-06</strain>
    </source>
</reference>
<protein>
    <recommendedName>
        <fullName evidence="1">CHRD domain-containing protein</fullName>
    </recommendedName>
</protein>
<name>X1B746_9ZZZZ</name>